<dbReference type="PROSITE" id="PS51332">
    <property type="entry name" value="B12_BINDING"/>
    <property type="match status" value="1"/>
</dbReference>
<dbReference type="SMART" id="SM00729">
    <property type="entry name" value="Elp3"/>
    <property type="match status" value="1"/>
</dbReference>
<dbReference type="GO" id="GO:0046872">
    <property type="term" value="F:metal ion binding"/>
    <property type="evidence" value="ECO:0007669"/>
    <property type="project" value="UniProtKB-KW"/>
</dbReference>
<dbReference type="InterPro" id="IPR058240">
    <property type="entry name" value="rSAM_sf"/>
</dbReference>
<evidence type="ECO:0000259" key="7">
    <source>
        <dbReference type="PROSITE" id="PS51918"/>
    </source>
</evidence>
<dbReference type="InterPro" id="IPR051198">
    <property type="entry name" value="BchE-like"/>
</dbReference>
<dbReference type="GO" id="GO:0005829">
    <property type="term" value="C:cytosol"/>
    <property type="evidence" value="ECO:0007669"/>
    <property type="project" value="TreeGrafter"/>
</dbReference>
<dbReference type="InterPro" id="IPR023404">
    <property type="entry name" value="rSAM_horseshoe"/>
</dbReference>
<keyword evidence="2" id="KW-0949">S-adenosyl-L-methionine</keyword>
<dbReference type="OrthoDB" id="9801424at2"/>
<keyword evidence="5" id="KW-0411">Iron-sulfur</keyword>
<dbReference type="GO" id="GO:0051539">
    <property type="term" value="F:4 iron, 4 sulfur cluster binding"/>
    <property type="evidence" value="ECO:0007669"/>
    <property type="project" value="UniProtKB-KW"/>
</dbReference>
<evidence type="ECO:0000313" key="9">
    <source>
        <dbReference type="Proteomes" id="UP000471031"/>
    </source>
</evidence>
<dbReference type="InterPro" id="IPR007197">
    <property type="entry name" value="rSAM"/>
</dbReference>
<evidence type="ECO:0000259" key="6">
    <source>
        <dbReference type="PROSITE" id="PS51332"/>
    </source>
</evidence>
<keyword evidence="4" id="KW-0408">Iron</keyword>
<protein>
    <submittedName>
        <fullName evidence="8">Radical SAM protein</fullName>
    </submittedName>
</protein>
<dbReference type="Pfam" id="PF02310">
    <property type="entry name" value="B12-binding"/>
    <property type="match status" value="1"/>
</dbReference>
<dbReference type="InterPro" id="IPR034466">
    <property type="entry name" value="Methyltransferase_Class_B"/>
</dbReference>
<keyword evidence="9" id="KW-1185">Reference proteome</keyword>
<dbReference type="PANTHER" id="PTHR43409:SF16">
    <property type="entry name" value="SLR0320 PROTEIN"/>
    <property type="match status" value="1"/>
</dbReference>
<dbReference type="CDD" id="cd01335">
    <property type="entry name" value="Radical_SAM"/>
    <property type="match status" value="1"/>
</dbReference>
<dbReference type="RefSeq" id="WP_161261594.1">
    <property type="nucleotide sequence ID" value="NZ_JAFBDC010000005.1"/>
</dbReference>
<evidence type="ECO:0000256" key="2">
    <source>
        <dbReference type="ARBA" id="ARBA00022691"/>
    </source>
</evidence>
<dbReference type="Proteomes" id="UP000471031">
    <property type="component" value="Unassembled WGS sequence"/>
</dbReference>
<evidence type="ECO:0000256" key="5">
    <source>
        <dbReference type="ARBA" id="ARBA00023014"/>
    </source>
</evidence>
<proteinExistence type="predicted"/>
<keyword evidence="3" id="KW-0479">Metal-binding</keyword>
<feature type="domain" description="B12-binding" evidence="6">
    <location>
        <begin position="8"/>
        <end position="143"/>
    </location>
</feature>
<evidence type="ECO:0000256" key="1">
    <source>
        <dbReference type="ARBA" id="ARBA00001966"/>
    </source>
</evidence>
<dbReference type="GO" id="GO:0031419">
    <property type="term" value="F:cobalamin binding"/>
    <property type="evidence" value="ECO:0007669"/>
    <property type="project" value="InterPro"/>
</dbReference>
<dbReference type="EMBL" id="WXEX01000006">
    <property type="protein sequence ID" value="MZP43017.1"/>
    <property type="molecule type" value="Genomic_DNA"/>
</dbReference>
<dbReference type="AlphaFoldDB" id="A0A845L8E5"/>
<dbReference type="InterPro" id="IPR006638">
    <property type="entry name" value="Elp3/MiaA/NifB-like_rSAM"/>
</dbReference>
<dbReference type="PROSITE" id="PS51918">
    <property type="entry name" value="RADICAL_SAM"/>
    <property type="match status" value="1"/>
</dbReference>
<dbReference type="GO" id="GO:0003824">
    <property type="term" value="F:catalytic activity"/>
    <property type="evidence" value="ECO:0007669"/>
    <property type="project" value="InterPro"/>
</dbReference>
<dbReference type="Gene3D" id="3.40.50.280">
    <property type="entry name" value="Cobalamin-binding domain"/>
    <property type="match status" value="1"/>
</dbReference>
<name>A0A845L8E5_HELGE</name>
<comment type="cofactor">
    <cofactor evidence="1">
        <name>[4Fe-4S] cluster</name>
        <dbReference type="ChEBI" id="CHEBI:49883"/>
    </cofactor>
</comment>
<dbReference type="SFLD" id="SFLDG01082">
    <property type="entry name" value="B12-binding_domain_containing"/>
    <property type="match status" value="1"/>
</dbReference>
<dbReference type="Gene3D" id="3.80.30.20">
    <property type="entry name" value="tm_1862 like domain"/>
    <property type="match status" value="1"/>
</dbReference>
<dbReference type="PANTHER" id="PTHR43409">
    <property type="entry name" value="ANAEROBIC MAGNESIUM-PROTOPORPHYRIN IX MONOMETHYL ESTER CYCLASE-RELATED"/>
    <property type="match status" value="1"/>
</dbReference>
<organism evidence="8 9">
    <name type="scientific">Heliomicrobium gestii</name>
    <name type="common">Heliobacterium gestii</name>
    <dbReference type="NCBI Taxonomy" id="2699"/>
    <lineage>
        <taxon>Bacteria</taxon>
        <taxon>Bacillati</taxon>
        <taxon>Bacillota</taxon>
        <taxon>Clostridia</taxon>
        <taxon>Eubacteriales</taxon>
        <taxon>Heliobacteriaceae</taxon>
        <taxon>Heliomicrobium</taxon>
    </lineage>
</organism>
<sequence>MNPNILLVVPRYISYPGQYYDFPSGLGYVIAALKKQGFSVGSVNLNHHWGPIETVLREHIHAGDYNVLCTGGLSLTYNLIEEVLLAGKGICPDIVTVIGGGLVTSEPEFVLRQMPQADIGVLGEGERTIVELAQAWKEERSLSSVRGIIYREKGDLIKTAERETIADIDDIPFPDYEALELGAYLDQQHCCDDIYLSYALDHPRMVPILASRNCPYKCTFCYHPLGSRYRQRSLDNVFEEIDYLIEHYRINAIMFFDDLFTVNRKRVIEFCERMEPLKLKYYIQVRVDNVDEELLELLKKSGCVCISYGIESASNKVLQSMKKKITVEKIEKALELTYQKGIGIQGNFIFGDPAEDEETVSETLDWWLQHQKYRINLSFIRLYPKSELYMLAEQKAIIHDHNKLEVIRNGGLLKGELINISCLPGEQYHQLKQKVIDMDRQIKLPGLLKKIHFSDYHPDKGHVISLQFCCFHCSKEVEYHNIIFNPVPRVGKTVIIACRHCNQRSELLLPPYDQRKAIQDYEDYVNGEWAGEIRNIQDLVAPPIPNLANNEPLEHQAHARSIELVRKHSGSRPLAVFGSGAYGQIVIGLLQDASMSVQRLYDNNPGRWGEELFGVKIGDPGEIDENMYVVIASGWAKEIAAQLTSLGLRHGTDFTVFHYSH</sequence>
<dbReference type="SFLD" id="SFLDG01123">
    <property type="entry name" value="methyltransferase_(Class_B)"/>
    <property type="match status" value="1"/>
</dbReference>
<dbReference type="InterPro" id="IPR006158">
    <property type="entry name" value="Cobalamin-bd"/>
</dbReference>
<gene>
    <name evidence="8" type="ORF">GTO89_08210</name>
</gene>
<reference evidence="8 9" key="1">
    <citation type="submission" date="2020-01" db="EMBL/GenBank/DDBJ databases">
        <title>Whole genome sequence of Heliobacterium gestii DSM 11169.</title>
        <authorList>
            <person name="Kyndt J.A."/>
            <person name="Meyer T.E."/>
        </authorList>
    </citation>
    <scope>NUCLEOTIDE SEQUENCE [LARGE SCALE GENOMIC DNA]</scope>
    <source>
        <strain evidence="8 9">DSM 11169</strain>
    </source>
</reference>
<dbReference type="Pfam" id="PF04055">
    <property type="entry name" value="Radical_SAM"/>
    <property type="match status" value="1"/>
</dbReference>
<evidence type="ECO:0000256" key="3">
    <source>
        <dbReference type="ARBA" id="ARBA00022723"/>
    </source>
</evidence>
<accession>A0A845L8E5</accession>
<evidence type="ECO:0000313" key="8">
    <source>
        <dbReference type="EMBL" id="MZP43017.1"/>
    </source>
</evidence>
<dbReference type="SUPFAM" id="SSF102114">
    <property type="entry name" value="Radical SAM enzymes"/>
    <property type="match status" value="1"/>
</dbReference>
<dbReference type="SFLD" id="SFLDS00029">
    <property type="entry name" value="Radical_SAM"/>
    <property type="match status" value="1"/>
</dbReference>
<comment type="caution">
    <text evidence="8">The sequence shown here is derived from an EMBL/GenBank/DDBJ whole genome shotgun (WGS) entry which is preliminary data.</text>
</comment>
<evidence type="ECO:0000256" key="4">
    <source>
        <dbReference type="ARBA" id="ARBA00023004"/>
    </source>
</evidence>
<feature type="domain" description="Radical SAM core" evidence="7">
    <location>
        <begin position="200"/>
        <end position="408"/>
    </location>
</feature>